<proteinExistence type="predicted"/>
<dbReference type="Pfam" id="PF14534">
    <property type="entry name" value="DUF4440"/>
    <property type="match status" value="1"/>
</dbReference>
<keyword evidence="1" id="KW-0732">Signal</keyword>
<dbReference type="SUPFAM" id="SSF54427">
    <property type="entry name" value="NTF2-like"/>
    <property type="match status" value="1"/>
</dbReference>
<dbReference type="EMBL" id="WKJH01000030">
    <property type="protein sequence ID" value="MRX66177.1"/>
    <property type="molecule type" value="Genomic_DNA"/>
</dbReference>
<evidence type="ECO:0000313" key="3">
    <source>
        <dbReference type="EMBL" id="MRX66177.1"/>
    </source>
</evidence>
<feature type="chain" id="PRO_5026104134" evidence="1">
    <location>
        <begin position="23"/>
        <end position="151"/>
    </location>
</feature>
<dbReference type="Gene3D" id="3.10.450.50">
    <property type="match status" value="1"/>
</dbReference>
<accession>A0A6I2MTI5</accession>
<feature type="domain" description="DUF4440" evidence="2">
    <location>
        <begin position="34"/>
        <end position="144"/>
    </location>
</feature>
<evidence type="ECO:0000313" key="4">
    <source>
        <dbReference type="Proteomes" id="UP000443153"/>
    </source>
</evidence>
<dbReference type="AlphaFoldDB" id="A0A6I2MTI5"/>
<comment type="caution">
    <text evidence="3">The sequence shown here is derived from an EMBL/GenBank/DDBJ whole genome shotgun (WGS) entry which is preliminary data.</text>
</comment>
<name>A0A6I2MTI5_9FLAO</name>
<sequence>MRSLKNIILLPCIILMANLSTAQVPEGSELYETILAMDTAYFAAYNTCDMETQAMILAEDLEFYHDKGGLSTSKEEILEGIEKNICGKVTRELVEDSFEVHEIKGFGAIAMGLHKFYNNQEPDAISKPSKFIGIWTQNNNKWQMTRIISLH</sequence>
<gene>
    <name evidence="3" type="ORF">GJ691_18640</name>
</gene>
<dbReference type="InterPro" id="IPR027843">
    <property type="entry name" value="DUF4440"/>
</dbReference>
<dbReference type="OrthoDB" id="1357763at2"/>
<dbReference type="InterPro" id="IPR032710">
    <property type="entry name" value="NTF2-like_dom_sf"/>
</dbReference>
<keyword evidence="4" id="KW-1185">Reference proteome</keyword>
<feature type="signal peptide" evidence="1">
    <location>
        <begin position="1"/>
        <end position="22"/>
    </location>
</feature>
<dbReference type="Proteomes" id="UP000443153">
    <property type="component" value="Unassembled WGS sequence"/>
</dbReference>
<evidence type="ECO:0000256" key="1">
    <source>
        <dbReference type="SAM" id="SignalP"/>
    </source>
</evidence>
<protein>
    <submittedName>
        <fullName evidence="3">DUF4440 domain-containing protein</fullName>
    </submittedName>
</protein>
<evidence type="ECO:0000259" key="2">
    <source>
        <dbReference type="Pfam" id="PF14534"/>
    </source>
</evidence>
<organism evidence="3 4">
    <name type="scientific">Maribacter luteus</name>
    <dbReference type="NCBI Taxonomy" id="2594478"/>
    <lineage>
        <taxon>Bacteria</taxon>
        <taxon>Pseudomonadati</taxon>
        <taxon>Bacteroidota</taxon>
        <taxon>Flavobacteriia</taxon>
        <taxon>Flavobacteriales</taxon>
        <taxon>Flavobacteriaceae</taxon>
        <taxon>Maribacter</taxon>
    </lineage>
</organism>
<dbReference type="RefSeq" id="WP_154369731.1">
    <property type="nucleotide sequence ID" value="NZ_WKJH01000030.1"/>
</dbReference>
<reference evidence="3 4" key="1">
    <citation type="submission" date="2019-11" db="EMBL/GenBank/DDBJ databases">
        <title>Maribacter lutea sp. nov., a marine bacterium isolated from intertidal sand.</title>
        <authorList>
            <person name="Liu A."/>
        </authorList>
    </citation>
    <scope>NUCLEOTIDE SEQUENCE [LARGE SCALE GENOMIC DNA]</scope>
    <source>
        <strain evidence="3 4">RZ05</strain>
    </source>
</reference>